<organism evidence="1 2">
    <name type="scientific">Arctium lappa</name>
    <name type="common">Greater burdock</name>
    <name type="synonym">Lappa major</name>
    <dbReference type="NCBI Taxonomy" id="4217"/>
    <lineage>
        <taxon>Eukaryota</taxon>
        <taxon>Viridiplantae</taxon>
        <taxon>Streptophyta</taxon>
        <taxon>Embryophyta</taxon>
        <taxon>Tracheophyta</taxon>
        <taxon>Spermatophyta</taxon>
        <taxon>Magnoliopsida</taxon>
        <taxon>eudicotyledons</taxon>
        <taxon>Gunneridae</taxon>
        <taxon>Pentapetalae</taxon>
        <taxon>asterids</taxon>
        <taxon>campanulids</taxon>
        <taxon>Asterales</taxon>
        <taxon>Asteraceae</taxon>
        <taxon>Carduoideae</taxon>
        <taxon>Cardueae</taxon>
        <taxon>Arctiinae</taxon>
        <taxon>Arctium</taxon>
    </lineage>
</organism>
<protein>
    <submittedName>
        <fullName evidence="1">Uncharacterized protein</fullName>
    </submittedName>
</protein>
<accession>A0ACB9BCF3</accession>
<gene>
    <name evidence="1" type="ORF">L6452_21115</name>
</gene>
<reference evidence="1 2" key="2">
    <citation type="journal article" date="2022" name="Mol. Ecol. Resour.">
        <title>The genomes of chicory, endive, great burdock and yacon provide insights into Asteraceae paleo-polyploidization history and plant inulin production.</title>
        <authorList>
            <person name="Fan W."/>
            <person name="Wang S."/>
            <person name="Wang H."/>
            <person name="Wang A."/>
            <person name="Jiang F."/>
            <person name="Liu H."/>
            <person name="Zhao H."/>
            <person name="Xu D."/>
            <person name="Zhang Y."/>
        </authorList>
    </citation>
    <scope>NUCLEOTIDE SEQUENCE [LARGE SCALE GENOMIC DNA]</scope>
    <source>
        <strain evidence="2">cv. Niubang</strain>
    </source>
</reference>
<dbReference type="Proteomes" id="UP001055879">
    <property type="component" value="Linkage Group LG06"/>
</dbReference>
<evidence type="ECO:0000313" key="1">
    <source>
        <dbReference type="EMBL" id="KAI3720202.1"/>
    </source>
</evidence>
<dbReference type="EMBL" id="CM042052">
    <property type="protein sequence ID" value="KAI3720202.1"/>
    <property type="molecule type" value="Genomic_DNA"/>
</dbReference>
<proteinExistence type="predicted"/>
<reference evidence="2" key="1">
    <citation type="journal article" date="2022" name="Mol. Ecol. Resour.">
        <title>The genomes of chicory, endive, great burdock and yacon provide insights into Asteraceae palaeo-polyploidization history and plant inulin production.</title>
        <authorList>
            <person name="Fan W."/>
            <person name="Wang S."/>
            <person name="Wang H."/>
            <person name="Wang A."/>
            <person name="Jiang F."/>
            <person name="Liu H."/>
            <person name="Zhao H."/>
            <person name="Xu D."/>
            <person name="Zhang Y."/>
        </authorList>
    </citation>
    <scope>NUCLEOTIDE SEQUENCE [LARGE SCALE GENOMIC DNA]</scope>
    <source>
        <strain evidence="2">cv. Niubang</strain>
    </source>
</reference>
<comment type="caution">
    <text evidence="1">The sequence shown here is derived from an EMBL/GenBank/DDBJ whole genome shotgun (WGS) entry which is preliminary data.</text>
</comment>
<sequence>MDSLMNTIKTAAAGTTMEGDPKKVIPDQSSASEIMSSAKLVAEASKYATSNQTDKIDKPKTVGATADIIDATEKYGNNDETKGVGPYLKNARDYLHDYEKSGAKPQPMPDHTTRKQSSEFSISGNHSQPSPTDM</sequence>
<name>A0ACB9BCF3_ARCLA</name>
<keyword evidence="2" id="KW-1185">Reference proteome</keyword>
<evidence type="ECO:0000313" key="2">
    <source>
        <dbReference type="Proteomes" id="UP001055879"/>
    </source>
</evidence>